<dbReference type="InterPro" id="IPR013083">
    <property type="entry name" value="Znf_RING/FYVE/PHD"/>
</dbReference>
<dbReference type="Proteomes" id="UP000887561">
    <property type="component" value="Unplaced"/>
</dbReference>
<dbReference type="SUPFAM" id="SSF57850">
    <property type="entry name" value="RING/U-box"/>
    <property type="match status" value="1"/>
</dbReference>
<sequence>MIGLYNERRKIFKSPSNDEELFVRVMNSNGFGGTYQQLKDVLRSKNTKQVSDYVKTYAQNVLSEMEYIKEEINKNFDANAREVIIYDIIKKSFGYKNQIPEDDKCFCAAEFEYGQQIVKLNCGHYHHQVCLIGWVNTNQISTQHLNSLKCPFCMNTINFEKGESSGNNNH</sequence>
<reference evidence="2" key="1">
    <citation type="submission" date="2022-11" db="UniProtKB">
        <authorList>
            <consortium name="WormBaseParasite"/>
        </authorList>
    </citation>
    <scope>IDENTIFICATION</scope>
</reference>
<name>A0A915M6N2_MELJA</name>
<accession>A0A915M6N2</accession>
<protein>
    <submittedName>
        <fullName evidence="2">FANCL C-terminal domain-containing protein</fullName>
    </submittedName>
</protein>
<organism evidence="1 2">
    <name type="scientific">Meloidogyne javanica</name>
    <name type="common">Root-knot nematode worm</name>
    <dbReference type="NCBI Taxonomy" id="6303"/>
    <lineage>
        <taxon>Eukaryota</taxon>
        <taxon>Metazoa</taxon>
        <taxon>Ecdysozoa</taxon>
        <taxon>Nematoda</taxon>
        <taxon>Chromadorea</taxon>
        <taxon>Rhabditida</taxon>
        <taxon>Tylenchina</taxon>
        <taxon>Tylenchomorpha</taxon>
        <taxon>Tylenchoidea</taxon>
        <taxon>Meloidogynidae</taxon>
        <taxon>Meloidogyninae</taxon>
        <taxon>Meloidogyne</taxon>
        <taxon>Meloidogyne incognita group</taxon>
    </lineage>
</organism>
<dbReference type="Gene3D" id="3.30.40.10">
    <property type="entry name" value="Zinc/RING finger domain, C3HC4 (zinc finger)"/>
    <property type="match status" value="1"/>
</dbReference>
<proteinExistence type="predicted"/>
<evidence type="ECO:0000313" key="1">
    <source>
        <dbReference type="Proteomes" id="UP000887561"/>
    </source>
</evidence>
<keyword evidence="1" id="KW-1185">Reference proteome</keyword>
<dbReference type="WBParaSite" id="scaffold339_cov293.g828">
    <property type="protein sequence ID" value="scaffold339_cov293.g828"/>
    <property type="gene ID" value="scaffold339_cov293.g828"/>
</dbReference>
<dbReference type="AlphaFoldDB" id="A0A915M6N2"/>
<evidence type="ECO:0000313" key="2">
    <source>
        <dbReference type="WBParaSite" id="scaffold339_cov293.g828"/>
    </source>
</evidence>